<comment type="activity regulation">
    <text evidence="6">GAP activity stimulated by phosphatidylinositol 4,5-bisphosphate (PIP2) and phosphatidic acid.</text>
</comment>
<dbReference type="Pfam" id="PF16746">
    <property type="entry name" value="BAR_3"/>
    <property type="match status" value="1"/>
</dbReference>
<reference evidence="11" key="1">
    <citation type="submission" date="2025-08" db="UniProtKB">
        <authorList>
            <consortium name="RefSeq"/>
        </authorList>
    </citation>
    <scope>IDENTIFICATION</scope>
</reference>
<keyword evidence="3 4" id="KW-0040">ANK repeat</keyword>
<dbReference type="PROSITE" id="PS50297">
    <property type="entry name" value="ANK_REP_REGION"/>
    <property type="match status" value="2"/>
</dbReference>
<dbReference type="InterPro" id="IPR001164">
    <property type="entry name" value="ArfGAP_dom"/>
</dbReference>
<dbReference type="InterPro" id="IPR004148">
    <property type="entry name" value="BAR_dom"/>
</dbReference>
<evidence type="ECO:0000259" key="9">
    <source>
        <dbReference type="PROSITE" id="PS50115"/>
    </source>
</evidence>
<dbReference type="CDD" id="cd13250">
    <property type="entry name" value="PH_ACAP"/>
    <property type="match status" value="1"/>
</dbReference>
<dbReference type="Gene3D" id="2.30.29.30">
    <property type="entry name" value="Pleckstrin-homology domain (PH domain)/Phosphotyrosine-binding domain (PTB)"/>
    <property type="match status" value="1"/>
</dbReference>
<keyword evidence="6" id="KW-0967">Endosome</keyword>
<dbReference type="PANTHER" id="PTHR23180:SF197">
    <property type="entry name" value="ARF-GAP WITH COILED-COIL, ANK REPEAT AND PH DOMAIN-CONTAINING PROTEIN 1"/>
    <property type="match status" value="1"/>
</dbReference>
<evidence type="ECO:0000259" key="8">
    <source>
        <dbReference type="PROSITE" id="PS50003"/>
    </source>
</evidence>
<evidence type="ECO:0000256" key="6">
    <source>
        <dbReference type="RuleBase" id="RU369028"/>
    </source>
</evidence>
<evidence type="ECO:0000256" key="5">
    <source>
        <dbReference type="PROSITE-ProRule" id="PRU00288"/>
    </source>
</evidence>
<comment type="domain">
    <text evidence="6">The BAR domain mediates homodimerization, it can neither bind membrane nor impart curvature, but instead requires the neighboring PH domain to achieve these functions.</text>
</comment>
<dbReference type="RefSeq" id="XP_057392082.1">
    <property type="nucleotide sequence ID" value="XM_057536099.1"/>
</dbReference>
<dbReference type="SUPFAM" id="SSF48403">
    <property type="entry name" value="Ankyrin repeat"/>
    <property type="match status" value="1"/>
</dbReference>
<feature type="compositionally biased region" description="Pro residues" evidence="7">
    <location>
        <begin position="425"/>
        <end position="434"/>
    </location>
</feature>
<dbReference type="InterPro" id="IPR027267">
    <property type="entry name" value="AH/BAR_dom_sf"/>
</dbReference>
<comment type="domain">
    <text evidence="6">PH domain binds phospholipids including phosphatidic acid, phosphatidylinositol 3-phosphate, phosphatidylinositol 3,5-bisphosphate (PIP2) and phosphatidylinositol 3,4,5-trisphosphate (PIP3). May mediate protein binding to PIP2 or PIP3 containing membranes.</text>
</comment>
<dbReference type="SMART" id="SM00105">
    <property type="entry name" value="ArfGap"/>
    <property type="match status" value="1"/>
</dbReference>
<dbReference type="InterPro" id="IPR002110">
    <property type="entry name" value="Ankyrin_rpt"/>
</dbReference>
<feature type="repeat" description="ANK" evidence="4">
    <location>
        <begin position="528"/>
        <end position="560"/>
    </location>
</feature>
<dbReference type="GeneID" id="102997147"/>
<dbReference type="PROSITE" id="PS50003">
    <property type="entry name" value="PH_DOMAIN"/>
    <property type="match status" value="1"/>
</dbReference>
<organism evidence="10 11">
    <name type="scientific">Balaenoptera acutorostrata</name>
    <name type="common">Common minke whale</name>
    <name type="synonym">Balaena rostrata</name>
    <dbReference type="NCBI Taxonomy" id="9767"/>
    <lineage>
        <taxon>Eukaryota</taxon>
        <taxon>Metazoa</taxon>
        <taxon>Chordata</taxon>
        <taxon>Craniata</taxon>
        <taxon>Vertebrata</taxon>
        <taxon>Euteleostomi</taxon>
        <taxon>Mammalia</taxon>
        <taxon>Eutheria</taxon>
        <taxon>Laurasiatheria</taxon>
        <taxon>Artiodactyla</taxon>
        <taxon>Whippomorpha</taxon>
        <taxon>Cetacea</taxon>
        <taxon>Mysticeti</taxon>
        <taxon>Balaenopteridae</taxon>
        <taxon>Balaenoptera</taxon>
    </lineage>
</organism>
<dbReference type="Gene3D" id="1.25.40.20">
    <property type="entry name" value="Ankyrin repeat-containing domain"/>
    <property type="match status" value="1"/>
</dbReference>
<proteinExistence type="predicted"/>
<protein>
    <recommendedName>
        <fullName evidence="6">Arf-GAP with coiled-coil, ANK repeat and PH domain-containing protein</fullName>
        <shortName evidence="6">Cnt-b</shortName>
    </recommendedName>
    <alternativeName>
        <fullName evidence="6">Centaurin-beta</fullName>
    </alternativeName>
</protein>
<dbReference type="SMART" id="SM00248">
    <property type="entry name" value="ANK"/>
    <property type="match status" value="3"/>
</dbReference>
<dbReference type="SUPFAM" id="SSF103657">
    <property type="entry name" value="BAR/IMD domain-like"/>
    <property type="match status" value="1"/>
</dbReference>
<keyword evidence="1 6" id="KW-0479">Metal-binding</keyword>
<feature type="region of interest" description="Disordered" evidence="7">
    <location>
        <begin position="413"/>
        <end position="459"/>
    </location>
</feature>
<dbReference type="SMART" id="SM00233">
    <property type="entry name" value="PH"/>
    <property type="match status" value="1"/>
</dbReference>
<dbReference type="InterPro" id="IPR045258">
    <property type="entry name" value="ACAP1/2/3-like"/>
</dbReference>
<evidence type="ECO:0000256" key="3">
    <source>
        <dbReference type="ARBA" id="ARBA00023043"/>
    </source>
</evidence>
<evidence type="ECO:0000256" key="1">
    <source>
        <dbReference type="ARBA" id="ARBA00022723"/>
    </source>
</evidence>
<dbReference type="SUPFAM" id="SSF57863">
    <property type="entry name" value="ArfGap/RecO-like zinc finger"/>
    <property type="match status" value="1"/>
</dbReference>
<feature type="domain" description="PH" evidence="8">
    <location>
        <begin position="265"/>
        <end position="362"/>
    </location>
</feature>
<evidence type="ECO:0000313" key="11">
    <source>
        <dbReference type="RefSeq" id="XP_057392082.1"/>
    </source>
</evidence>
<dbReference type="InterPro" id="IPR011993">
    <property type="entry name" value="PH-like_dom_sf"/>
</dbReference>
<evidence type="ECO:0000256" key="7">
    <source>
        <dbReference type="SAM" id="MobiDB-lite"/>
    </source>
</evidence>
<dbReference type="PANTHER" id="PTHR23180">
    <property type="entry name" value="CENTAURIN/ARF"/>
    <property type="match status" value="1"/>
</dbReference>
<comment type="subcellular location">
    <subcellularLocation>
        <location evidence="6">Endosome membrane</location>
        <topology evidence="6">Peripheral membrane protein</topology>
    </subcellularLocation>
</comment>
<evidence type="ECO:0000256" key="2">
    <source>
        <dbReference type="ARBA" id="ARBA00022833"/>
    </source>
</evidence>
<feature type="domain" description="Arf-GAP" evidence="9">
    <location>
        <begin position="327"/>
        <end position="415"/>
    </location>
</feature>
<evidence type="ECO:0000313" key="10">
    <source>
        <dbReference type="Proteomes" id="UP001652580"/>
    </source>
</evidence>
<keyword evidence="5 6" id="KW-0863">Zinc-finger</keyword>
<dbReference type="InterPro" id="IPR036770">
    <property type="entry name" value="Ankyrin_rpt-contain_sf"/>
</dbReference>
<dbReference type="InterPro" id="IPR001849">
    <property type="entry name" value="PH_domain"/>
</dbReference>
<sequence>MTVKLDFEECLKDSPRFRASIELVEAEVSELETRLEKLLKLGNGLLESGRHYLAASRAFIVGICDLAHLGPPEPMMAECLDNFTQSLSHKLDSHAELLDATQHTLQQQIQTLVKEGLRGFREARRDFWRGAESLEAALTHNAEVPRRRAQEAEEAGAALKIARAGYRARALDYALQINVIEDKRKFDIMEFVLRLVEAQATHFQQGHEELRRLAQYRKELGGQLHRLVLNSAREKRDMEQRHVLLKQKELGGEEPEPSLREGPGGLVMEGHLFKRASNAFKTWSRRWFTIQSNQLVYQKKHKDPVTVVVDDLRLCTVKLCPDSERRFCFEVVSPSKSLGVHFSKVRSLTLDSWEPELVKLMCELGNVVMNQIYEARVEAMAVKKPGPSCSRQEKEAWIHAKYVEKKFLTKLPEIRGGKGGRGPPRGQPPVPPKPGTIRPQPGSFRPKPEPPSEDLGSLHPGALLFRAAGHPPSLPTMADALAHGADVNWVHGGQENATPLIQATAANSLLACEFLLQNGANVNQVDSHGRGPLHHATILGHTGLACLFLKRGADLGARDSEGRDPLTIAVETANADIVTLLRLAKMREVDAAQGQAGDETYLDIFRDFSLMASDDPEKLSRRSHDLHTL</sequence>
<keyword evidence="6" id="KW-0343">GTPase activation</keyword>
<feature type="repeat" description="ANK" evidence="4">
    <location>
        <begin position="495"/>
        <end position="527"/>
    </location>
</feature>
<gene>
    <name evidence="11" type="primary">ACAP1</name>
</gene>
<dbReference type="SUPFAM" id="SSF50729">
    <property type="entry name" value="PH domain-like"/>
    <property type="match status" value="1"/>
</dbReference>
<dbReference type="PROSITE" id="PS50088">
    <property type="entry name" value="ANK_REPEAT"/>
    <property type="match status" value="2"/>
</dbReference>
<dbReference type="Proteomes" id="UP001652580">
    <property type="component" value="Chromosome 20"/>
</dbReference>
<name>A0ABM3SQF3_BALAC</name>
<accession>A0ABM3SQF3</accession>
<dbReference type="Pfam" id="PF12796">
    <property type="entry name" value="Ank_2"/>
    <property type="match status" value="1"/>
</dbReference>
<keyword evidence="10" id="KW-1185">Reference proteome</keyword>
<keyword evidence="6" id="KW-0677">Repeat</keyword>
<evidence type="ECO:0000256" key="4">
    <source>
        <dbReference type="PROSITE-ProRule" id="PRU00023"/>
    </source>
</evidence>
<dbReference type="InterPro" id="IPR037278">
    <property type="entry name" value="ARFGAP/RecO"/>
</dbReference>
<dbReference type="PROSITE" id="PS50115">
    <property type="entry name" value="ARFGAP"/>
    <property type="match status" value="1"/>
</dbReference>
<dbReference type="Gene3D" id="1.20.1270.60">
    <property type="entry name" value="Arfaptin homology (AH) domain/BAR domain"/>
    <property type="match status" value="1"/>
</dbReference>
<keyword evidence="2 6" id="KW-0862">Zinc</keyword>
<comment type="function">
    <text evidence="6">GTPase-activating protein for the ADP ribosylation factor family.</text>
</comment>
<dbReference type="Pfam" id="PF01412">
    <property type="entry name" value="ArfGap"/>
    <property type="match status" value="1"/>
</dbReference>